<evidence type="ECO:0000313" key="2">
    <source>
        <dbReference type="EMBL" id="QBS00033.1"/>
    </source>
</evidence>
<evidence type="ECO:0000256" key="1">
    <source>
        <dbReference type="RuleBase" id="RU367021"/>
    </source>
</evidence>
<dbReference type="PANTHER" id="PTHR43017">
    <property type="entry name" value="GALACTOSIDE O-ACETYLTRANSFERASE"/>
    <property type="match status" value="1"/>
</dbReference>
<name>A0A4Y5FRG0_STRTR</name>
<gene>
    <name evidence="2" type="ORF">eps44b_0010</name>
</gene>
<keyword evidence="1 2" id="KW-0012">Acyltransferase</keyword>
<accession>A0A4Y5FRG0</accession>
<dbReference type="EMBL" id="MK483566">
    <property type="protein sequence ID" value="QBS00033.1"/>
    <property type="molecule type" value="Genomic_DNA"/>
</dbReference>
<sequence>MNTTILKGVHIGKNVIIGAGSLVNRDIPDNSVAAGNPCKVIMPLDEYYEKRKKVQLQEATELVVKYRERYGKEPDARALHEFYWLFSDSPEELDGVFSRMQALCGNKAVSDGKLRENQKLFKTMEDFLSSIK</sequence>
<comment type="similarity">
    <text evidence="1">Belongs to the transferase hexapeptide repeat family.</text>
</comment>
<organism evidence="2">
    <name type="scientific">Streptococcus thermophilus</name>
    <dbReference type="NCBI Taxonomy" id="1308"/>
    <lineage>
        <taxon>Bacteria</taxon>
        <taxon>Bacillati</taxon>
        <taxon>Bacillota</taxon>
        <taxon>Bacilli</taxon>
        <taxon>Lactobacillales</taxon>
        <taxon>Streptococcaceae</taxon>
        <taxon>Streptococcus</taxon>
    </lineage>
</organism>
<dbReference type="AlphaFoldDB" id="A0A4Y5FRG0"/>
<protein>
    <recommendedName>
        <fullName evidence="1">Acetyltransferase</fullName>
        <ecNumber evidence="1">2.3.1.-</ecNumber>
    </recommendedName>
</protein>
<dbReference type="PANTHER" id="PTHR43017:SF1">
    <property type="entry name" value="ACETYLTRANSFERASE YJL218W-RELATED"/>
    <property type="match status" value="1"/>
</dbReference>
<dbReference type="InterPro" id="IPR039369">
    <property type="entry name" value="LacA-like"/>
</dbReference>
<dbReference type="GO" id="GO:0008870">
    <property type="term" value="F:galactoside O-acetyltransferase activity"/>
    <property type="evidence" value="ECO:0007669"/>
    <property type="project" value="TreeGrafter"/>
</dbReference>
<dbReference type="Gene3D" id="2.160.10.10">
    <property type="entry name" value="Hexapeptide repeat proteins"/>
    <property type="match status" value="1"/>
</dbReference>
<proteinExistence type="inferred from homology"/>
<keyword evidence="1 2" id="KW-0808">Transferase</keyword>
<dbReference type="InterPro" id="IPR011004">
    <property type="entry name" value="Trimer_LpxA-like_sf"/>
</dbReference>
<dbReference type="EC" id="2.3.1.-" evidence="1"/>
<dbReference type="SUPFAM" id="SSF51161">
    <property type="entry name" value="Trimeric LpxA-like enzymes"/>
    <property type="match status" value="1"/>
</dbReference>
<reference evidence="2" key="1">
    <citation type="journal article" date="2019" name="Sci. Rep.">
        <title>A comparative genomics approach for identifying host-range determinants in Streptococcus thermophilus bacteriophages.</title>
        <authorList>
            <person name="Szymczak P."/>
            <person name="Rau M.H."/>
            <person name="Monteiro J.M."/>
            <person name="Pinho M.G."/>
            <person name="Filipe S.R."/>
            <person name="Vogensen F.K."/>
            <person name="Zeidan A.A."/>
            <person name="Janzen T."/>
        </authorList>
    </citation>
    <scope>NUCLEOTIDE SEQUENCE</scope>
    <source>
        <strain evidence="2">STCH_44_eps_begin</strain>
    </source>
</reference>